<feature type="compositionally biased region" description="Low complexity" evidence="1">
    <location>
        <begin position="558"/>
        <end position="570"/>
    </location>
</feature>
<feature type="region of interest" description="Disordered" evidence="1">
    <location>
        <begin position="96"/>
        <end position="134"/>
    </location>
</feature>
<evidence type="ECO:0000313" key="2">
    <source>
        <dbReference type="EMBL" id="CUG91385.1"/>
    </source>
</evidence>
<feature type="compositionally biased region" description="Polar residues" evidence="1">
    <location>
        <begin position="474"/>
        <end position="501"/>
    </location>
</feature>
<feature type="compositionally biased region" description="Low complexity" evidence="1">
    <location>
        <begin position="654"/>
        <end position="668"/>
    </location>
</feature>
<feature type="compositionally biased region" description="Polar residues" evidence="1">
    <location>
        <begin position="747"/>
        <end position="758"/>
    </location>
</feature>
<feature type="region of interest" description="Disordered" evidence="1">
    <location>
        <begin position="1"/>
        <end position="54"/>
    </location>
</feature>
<feature type="compositionally biased region" description="Polar residues" evidence="1">
    <location>
        <begin position="1"/>
        <end position="25"/>
    </location>
</feature>
<feature type="region of interest" description="Disordered" evidence="1">
    <location>
        <begin position="558"/>
        <end position="583"/>
    </location>
</feature>
<name>A0A0S4JMD0_BODSA</name>
<feature type="region of interest" description="Disordered" evidence="1">
    <location>
        <begin position="745"/>
        <end position="788"/>
    </location>
</feature>
<reference evidence="3" key="1">
    <citation type="submission" date="2015-09" db="EMBL/GenBank/DDBJ databases">
        <authorList>
            <consortium name="Pathogen Informatics"/>
        </authorList>
    </citation>
    <scope>NUCLEOTIDE SEQUENCE [LARGE SCALE GENOMIC DNA]</scope>
    <source>
        <strain evidence="3">Lake Konstanz</strain>
    </source>
</reference>
<protein>
    <submittedName>
        <fullName evidence="2">Uncharacterized protein</fullName>
    </submittedName>
</protein>
<dbReference type="AlphaFoldDB" id="A0A0S4JMD0"/>
<sequence length="928" mass="99130">MSSHDFPMEQTTSTGSMTRSNSMVVSPTTTTSPPTGMQRRSSLPAATVKRAGRDERFTQTDIRDLIWGVEWEADPALRRSKESILPLDTDIIVAPHHSTSQSYSTMAMQRRTSDDDDDGEGTTGPSGPPSQKVIGLPSTDECIFLRAAHHRVRQFMSLIQVWLEDPKKLDFVGEWVGQQHPSRVGEHFRQQAEDEDTLLAALKEELKHVMRSSEVSAEEKIERCRVFADRQKMIFLKRAERQKESALLLAEHHRSTFIRINTLTIEGDEEEHDASFVGAEELANSIVAHLGKFFVFLQSAVEQTQVIPSGAELLSLQLFPGGVRQKTVYGLQSGLHNELDAVLMPRDFEELKLIVKGNELPDLYKLKYTEKWDFGADELEYLREKFLKQYAAEELQKIQQTSKKKKDETMSALNKELGKMRASATQQIKELEDSVNTAAAITARQQRSRQNSSAPSSAGGAHSVIPPSPRPSGSLVTSGEVSPVTPSLSPAPLQTQLTRPGSSGIGKPPISPAVPFMAGGSVSNVEWFPVIPATPQPIHVDENAATLAFQALTLAAGERPGSASGSALSTGRGGGGNEASTNSEASECLKAAVGAAISPRDAPLVAAATKPPASSKLPHHQDTHGSSGPHHALARQKSSLVKQPSGAPPSAILAPGASSNGPSSESPSQAALTGWVDQQQIMSNNGNLLGSTVAAEVRDGDGSTRGQGRDLAVIGSVSSFRRPLQREASSVKNVATKIKSALHLRNGASTAGTSSQEKSTSHQRDSSSSDPFAVPTSQPQLSGAPASHTITAVPNTSAVSELTTDTKTAAAAASLAHAREQLTAVVDTLMTTQPSRSRRHLTSSLRGTVASAPTSLLGLGDTSLAADLQLQQLQQQNASDTRPQKKLYVANAKSSDTEGGRVDYVVSPARRGSSPSSPLNRQIEAAAQ</sequence>
<feature type="region of interest" description="Disordered" evidence="1">
    <location>
        <begin position="874"/>
        <end position="928"/>
    </location>
</feature>
<keyword evidence="3" id="KW-1185">Reference proteome</keyword>
<accession>A0A0S4JMD0</accession>
<feature type="region of interest" description="Disordered" evidence="1">
    <location>
        <begin position="607"/>
        <end position="672"/>
    </location>
</feature>
<dbReference type="Proteomes" id="UP000051952">
    <property type="component" value="Unassembled WGS sequence"/>
</dbReference>
<feature type="compositionally biased region" description="Low complexity" evidence="1">
    <location>
        <begin position="452"/>
        <end position="463"/>
    </location>
</feature>
<evidence type="ECO:0000256" key="1">
    <source>
        <dbReference type="SAM" id="MobiDB-lite"/>
    </source>
</evidence>
<feature type="compositionally biased region" description="Low complexity" evidence="1">
    <location>
        <begin position="907"/>
        <end position="918"/>
    </location>
</feature>
<proteinExistence type="predicted"/>
<feature type="compositionally biased region" description="Low complexity" evidence="1">
    <location>
        <begin position="26"/>
        <end position="35"/>
    </location>
</feature>
<evidence type="ECO:0000313" key="3">
    <source>
        <dbReference type="Proteomes" id="UP000051952"/>
    </source>
</evidence>
<dbReference type="EMBL" id="CYKH01001916">
    <property type="protein sequence ID" value="CUG91385.1"/>
    <property type="molecule type" value="Genomic_DNA"/>
</dbReference>
<dbReference type="VEuPathDB" id="TriTrypDB:BSAL_31800"/>
<feature type="region of interest" description="Disordered" evidence="1">
    <location>
        <begin position="443"/>
        <end position="509"/>
    </location>
</feature>
<organism evidence="2 3">
    <name type="scientific">Bodo saltans</name>
    <name type="common">Flagellated protozoan</name>
    <dbReference type="NCBI Taxonomy" id="75058"/>
    <lineage>
        <taxon>Eukaryota</taxon>
        <taxon>Discoba</taxon>
        <taxon>Euglenozoa</taxon>
        <taxon>Kinetoplastea</taxon>
        <taxon>Metakinetoplastina</taxon>
        <taxon>Eubodonida</taxon>
        <taxon>Bodonidae</taxon>
        <taxon>Bodo</taxon>
    </lineage>
</organism>
<gene>
    <name evidence="2" type="ORF">BSAL_31800</name>
</gene>
<feature type="compositionally biased region" description="Polar residues" evidence="1">
    <location>
        <begin position="97"/>
        <end position="107"/>
    </location>
</feature>